<evidence type="ECO:0000313" key="9">
    <source>
        <dbReference type="Proteomes" id="UP000824267"/>
    </source>
</evidence>
<dbReference type="PANTHER" id="PTHR30589">
    <property type="entry name" value="PROLIPOPROTEIN DIACYLGLYCERYL TRANSFERASE"/>
    <property type="match status" value="1"/>
</dbReference>
<feature type="transmembrane region" description="Helical" evidence="7">
    <location>
        <begin position="213"/>
        <end position="232"/>
    </location>
</feature>
<gene>
    <name evidence="7 8" type="primary">lgt</name>
    <name evidence="8" type="ORF">IAC47_06085</name>
</gene>
<keyword evidence="3 7" id="KW-0808">Transferase</keyword>
<dbReference type="HAMAP" id="MF_01147">
    <property type="entry name" value="Lgt"/>
    <property type="match status" value="1"/>
</dbReference>
<accession>A0A9D1UH99</accession>
<comment type="function">
    <text evidence="7">Catalyzes the transfer of the diacylglyceryl group from phosphatidylglycerol to the sulfhydryl group of the N-terminal cysteine of a prolipoprotein, the first step in the formation of mature lipoproteins.</text>
</comment>
<comment type="catalytic activity">
    <reaction evidence="7">
        <text>L-cysteinyl-[prolipoprotein] + a 1,2-diacyl-sn-glycero-3-phospho-(1'-sn-glycerol) = an S-1,2-diacyl-sn-glyceryl-L-cysteinyl-[prolipoprotein] + sn-glycerol 1-phosphate + H(+)</text>
        <dbReference type="Rhea" id="RHEA:56712"/>
        <dbReference type="Rhea" id="RHEA-COMP:14679"/>
        <dbReference type="Rhea" id="RHEA-COMP:14680"/>
        <dbReference type="ChEBI" id="CHEBI:15378"/>
        <dbReference type="ChEBI" id="CHEBI:29950"/>
        <dbReference type="ChEBI" id="CHEBI:57685"/>
        <dbReference type="ChEBI" id="CHEBI:64716"/>
        <dbReference type="ChEBI" id="CHEBI:140658"/>
        <dbReference type="EC" id="2.5.1.145"/>
    </reaction>
</comment>
<comment type="caution">
    <text evidence="8">The sequence shown here is derived from an EMBL/GenBank/DDBJ whole genome shotgun (WGS) entry which is preliminary data.</text>
</comment>
<keyword evidence="6 7" id="KW-0472">Membrane</keyword>
<dbReference type="GO" id="GO:0042158">
    <property type="term" value="P:lipoprotein biosynthetic process"/>
    <property type="evidence" value="ECO:0007669"/>
    <property type="project" value="UniProtKB-UniRule"/>
</dbReference>
<reference evidence="8" key="2">
    <citation type="submission" date="2021-04" db="EMBL/GenBank/DDBJ databases">
        <authorList>
            <person name="Gilroy R."/>
        </authorList>
    </citation>
    <scope>NUCLEOTIDE SEQUENCE</scope>
    <source>
        <strain evidence="8">Gambia16-930</strain>
    </source>
</reference>
<dbReference type="Pfam" id="PF01790">
    <property type="entry name" value="LGT"/>
    <property type="match status" value="1"/>
</dbReference>
<feature type="transmembrane region" description="Helical" evidence="7">
    <location>
        <begin position="252"/>
        <end position="270"/>
    </location>
</feature>
<evidence type="ECO:0000256" key="2">
    <source>
        <dbReference type="ARBA" id="ARBA00022475"/>
    </source>
</evidence>
<dbReference type="InterPro" id="IPR001640">
    <property type="entry name" value="Lgt"/>
</dbReference>
<dbReference type="EC" id="2.5.1.145" evidence="7"/>
<evidence type="ECO:0000256" key="7">
    <source>
        <dbReference type="HAMAP-Rule" id="MF_01147"/>
    </source>
</evidence>
<sequence>MLLNAIIWNFDPIAFNIGSMEIRWYSLLFALAFIVSYLILKKFVFDKENIPVNYLDKLAFYIFIGVFIGARLGHCLFYEFSYYSNHIAEMILPIKQTEDGIKLTGYQGLASHGGAIGILIAVWIYYKKTGLPMLWTLDRLVIIVALAGVFIRLGNLANSEIYGIATNRDWGFIFVRDHDFIPKHPTQLYEAGAYLLCFTVLFFLFLKRKDSLAPGFLFSLFLILVFSFRFIIESVKEVQEAWEADMMLNMGQILSIPFILLGIVILIMALKGMTGKRLDVSKLKLTPDKSNKKK</sequence>
<dbReference type="NCBIfam" id="TIGR00544">
    <property type="entry name" value="lgt"/>
    <property type="match status" value="1"/>
</dbReference>
<dbReference type="GO" id="GO:0005886">
    <property type="term" value="C:plasma membrane"/>
    <property type="evidence" value="ECO:0007669"/>
    <property type="project" value="UniProtKB-SubCell"/>
</dbReference>
<feature type="transmembrane region" description="Helical" evidence="7">
    <location>
        <begin position="60"/>
        <end position="83"/>
    </location>
</feature>
<evidence type="ECO:0000256" key="6">
    <source>
        <dbReference type="ARBA" id="ARBA00023136"/>
    </source>
</evidence>
<dbReference type="PANTHER" id="PTHR30589:SF0">
    <property type="entry name" value="PHOSPHATIDYLGLYCEROL--PROLIPOPROTEIN DIACYLGLYCERYL TRANSFERASE"/>
    <property type="match status" value="1"/>
</dbReference>
<protein>
    <recommendedName>
        <fullName evidence="7">Phosphatidylglycerol--prolipoprotein diacylglyceryl transferase</fullName>
        <ecNumber evidence="7">2.5.1.145</ecNumber>
    </recommendedName>
</protein>
<comment type="pathway">
    <text evidence="7">Protein modification; lipoprotein biosynthesis (diacylglyceryl transfer).</text>
</comment>
<proteinExistence type="inferred from homology"/>
<feature type="transmembrane region" description="Helical" evidence="7">
    <location>
        <begin position="188"/>
        <end position="206"/>
    </location>
</feature>
<evidence type="ECO:0000256" key="3">
    <source>
        <dbReference type="ARBA" id="ARBA00022679"/>
    </source>
</evidence>
<keyword evidence="2 7" id="KW-1003">Cell membrane</keyword>
<evidence type="ECO:0000256" key="5">
    <source>
        <dbReference type="ARBA" id="ARBA00022989"/>
    </source>
</evidence>
<keyword evidence="4 7" id="KW-0812">Transmembrane</keyword>
<organism evidence="8 9">
    <name type="scientific">Candidatus Onthomorpha intestinigallinarum</name>
    <dbReference type="NCBI Taxonomy" id="2840880"/>
    <lineage>
        <taxon>Bacteria</taxon>
        <taxon>Pseudomonadati</taxon>
        <taxon>Bacteroidota</taxon>
        <taxon>Bacteroidia</taxon>
        <taxon>Bacteroidales</taxon>
        <taxon>Candidatus Onthomorpha</taxon>
    </lineage>
</organism>
<feature type="transmembrane region" description="Helical" evidence="7">
    <location>
        <begin position="22"/>
        <end position="40"/>
    </location>
</feature>
<dbReference type="GO" id="GO:0008961">
    <property type="term" value="F:phosphatidylglycerol-prolipoprotein diacylglyceryl transferase activity"/>
    <property type="evidence" value="ECO:0007669"/>
    <property type="project" value="UniProtKB-UniRule"/>
</dbReference>
<evidence type="ECO:0000256" key="1">
    <source>
        <dbReference type="ARBA" id="ARBA00007150"/>
    </source>
</evidence>
<comment type="subcellular location">
    <subcellularLocation>
        <location evidence="7">Cell membrane</location>
        <topology evidence="7">Multi-pass membrane protein</topology>
    </subcellularLocation>
</comment>
<comment type="similarity">
    <text evidence="1 7">Belongs to the Lgt family.</text>
</comment>
<feature type="binding site" evidence="7">
    <location>
        <position position="152"/>
    </location>
    <ligand>
        <name>a 1,2-diacyl-sn-glycero-3-phospho-(1'-sn-glycerol)</name>
        <dbReference type="ChEBI" id="CHEBI:64716"/>
    </ligand>
</feature>
<evidence type="ECO:0000313" key="8">
    <source>
        <dbReference type="EMBL" id="HIW87824.1"/>
    </source>
</evidence>
<evidence type="ECO:0000256" key="4">
    <source>
        <dbReference type="ARBA" id="ARBA00022692"/>
    </source>
</evidence>
<feature type="transmembrane region" description="Helical" evidence="7">
    <location>
        <begin position="103"/>
        <end position="126"/>
    </location>
</feature>
<keyword evidence="5 7" id="KW-1133">Transmembrane helix</keyword>
<reference evidence="8" key="1">
    <citation type="journal article" date="2021" name="PeerJ">
        <title>Extensive microbial diversity within the chicken gut microbiome revealed by metagenomics and culture.</title>
        <authorList>
            <person name="Gilroy R."/>
            <person name="Ravi A."/>
            <person name="Getino M."/>
            <person name="Pursley I."/>
            <person name="Horton D.L."/>
            <person name="Alikhan N.F."/>
            <person name="Baker D."/>
            <person name="Gharbi K."/>
            <person name="Hall N."/>
            <person name="Watson M."/>
            <person name="Adriaenssens E.M."/>
            <person name="Foster-Nyarko E."/>
            <person name="Jarju S."/>
            <person name="Secka A."/>
            <person name="Antonio M."/>
            <person name="Oren A."/>
            <person name="Chaudhuri R.R."/>
            <person name="La Ragione R."/>
            <person name="Hildebrand F."/>
            <person name="Pallen M.J."/>
        </authorList>
    </citation>
    <scope>NUCLEOTIDE SEQUENCE</scope>
    <source>
        <strain evidence="8">Gambia16-930</strain>
    </source>
</reference>
<name>A0A9D1UH99_9BACT</name>
<dbReference type="AlphaFoldDB" id="A0A9D1UH99"/>
<dbReference type="EMBL" id="DXGG01000191">
    <property type="protein sequence ID" value="HIW87824.1"/>
    <property type="molecule type" value="Genomic_DNA"/>
</dbReference>
<dbReference type="Proteomes" id="UP000824267">
    <property type="component" value="Unassembled WGS sequence"/>
</dbReference>